<proteinExistence type="predicted"/>
<evidence type="ECO:0000313" key="2">
    <source>
        <dbReference type="Proteomes" id="UP000664844"/>
    </source>
</evidence>
<name>A0ABS3FWV2_9CYAN</name>
<dbReference type="EMBL" id="JAFLQW010000563">
    <property type="protein sequence ID" value="MBO0351580.1"/>
    <property type="molecule type" value="Genomic_DNA"/>
</dbReference>
<comment type="caution">
    <text evidence="1">The sequence shown here is derived from an EMBL/GenBank/DDBJ whole genome shotgun (WGS) entry which is preliminary data.</text>
</comment>
<keyword evidence="2" id="KW-1185">Reference proteome</keyword>
<gene>
    <name evidence="1" type="ORF">J0895_21340</name>
</gene>
<organism evidence="1 2">
    <name type="scientific">Phormidium pseudopriestleyi FRX01</name>
    <dbReference type="NCBI Taxonomy" id="1759528"/>
    <lineage>
        <taxon>Bacteria</taxon>
        <taxon>Bacillati</taxon>
        <taxon>Cyanobacteriota</taxon>
        <taxon>Cyanophyceae</taxon>
        <taxon>Oscillatoriophycideae</taxon>
        <taxon>Oscillatoriales</taxon>
        <taxon>Oscillatoriaceae</taxon>
        <taxon>Phormidium</taxon>
    </lineage>
</organism>
<dbReference type="RefSeq" id="WP_207090015.1">
    <property type="nucleotide sequence ID" value="NZ_JAFLQW010000563.1"/>
</dbReference>
<reference evidence="1 2" key="1">
    <citation type="submission" date="2021-03" db="EMBL/GenBank/DDBJ databases">
        <title>Metabolic Capacity of the Antarctic Cyanobacterium Phormidium pseudopriestleyi that Sustains Oxygenic Photosynthesis in the Presence of Hydrogen Sulfide.</title>
        <authorList>
            <person name="Lumian J.E."/>
            <person name="Jungblut A.D."/>
            <person name="Dillon M.L."/>
            <person name="Hawes I."/>
            <person name="Doran P.T."/>
            <person name="Mackey T.J."/>
            <person name="Dick G.J."/>
            <person name="Grettenberger C.L."/>
            <person name="Sumner D.Y."/>
        </authorList>
    </citation>
    <scope>NUCLEOTIDE SEQUENCE [LARGE SCALE GENOMIC DNA]</scope>
    <source>
        <strain evidence="1 2">FRX01</strain>
    </source>
</reference>
<sequence>MESYLRVLRDQEVILSSQGFDALLGGTKGLEQTIASHRNETASPDINPAIAALRAVIPQTEPEPSVVEESTPPKLQLKAEEITRLERAVVAPGAIAWHFIFVPTPQLSNKGINVIDNLRRDRDGDS</sequence>
<dbReference type="Proteomes" id="UP000664844">
    <property type="component" value="Unassembled WGS sequence"/>
</dbReference>
<evidence type="ECO:0000313" key="1">
    <source>
        <dbReference type="EMBL" id="MBO0351580.1"/>
    </source>
</evidence>
<protein>
    <submittedName>
        <fullName evidence="1">Uncharacterized protein</fullName>
    </submittedName>
</protein>
<accession>A0ABS3FWV2</accession>